<dbReference type="InterPro" id="IPR031325">
    <property type="entry name" value="RHS_repeat"/>
</dbReference>
<protein>
    <submittedName>
        <fullName evidence="3">YD repeat-containing protein</fullName>
    </submittedName>
</protein>
<accession>A0A328YS73</accession>
<dbReference type="NCBIfam" id="TIGR01643">
    <property type="entry name" value="YD_repeat_2x"/>
    <property type="match status" value="7"/>
</dbReference>
<evidence type="ECO:0000256" key="1">
    <source>
        <dbReference type="ARBA" id="ARBA00022737"/>
    </source>
</evidence>
<evidence type="ECO:0000313" key="4">
    <source>
        <dbReference type="Proteomes" id="UP000248856"/>
    </source>
</evidence>
<keyword evidence="4" id="KW-1185">Reference proteome</keyword>
<dbReference type="InterPro" id="IPR006530">
    <property type="entry name" value="YD"/>
</dbReference>
<dbReference type="PANTHER" id="PTHR32305:SF15">
    <property type="entry name" value="PROTEIN RHSA-RELATED"/>
    <property type="match status" value="1"/>
</dbReference>
<dbReference type="Proteomes" id="UP000248856">
    <property type="component" value="Unassembled WGS sequence"/>
</dbReference>
<gene>
    <name evidence="3" type="ORF">AX018_10742</name>
</gene>
<dbReference type="AlphaFoldDB" id="A0A328YS73"/>
<dbReference type="InterPro" id="IPR050708">
    <property type="entry name" value="T6SS_VgrG/RHS"/>
</dbReference>
<dbReference type="Pfam" id="PF25023">
    <property type="entry name" value="TEN_YD-shell"/>
    <property type="match status" value="1"/>
</dbReference>
<dbReference type="EMBL" id="QLTA01000074">
    <property type="protein sequence ID" value="RAR72956.1"/>
    <property type="molecule type" value="Genomic_DNA"/>
</dbReference>
<evidence type="ECO:0000313" key="3">
    <source>
        <dbReference type="EMBL" id="RAR72956.1"/>
    </source>
</evidence>
<sequence>MIGGDLQRTAQFGSGTLALFTRSTITDPWTNDSGEYRLQQNTAGWRVTRLEDDAYWQFDSNNALVSMGLRNGWVMALSYTNGALTQVTNAFGRKLQFLYDAQGHLTGVTTPAGQTIAYTLHSTGRPIGVQYPDNRSKTYLYENTQYPDALTGINDESGQRYATFGYDADGRATSTSHAGGVLSYGITYPTSSSASSGSLTTGAVDAAVFQSSVQATDPRGSLQTWTYQGGDGTVRVLRASGPFEGGTVASRSFTDDFNLPTVETDFLGNKTTFEWDVSRRLLLRTTRAAGTTLAQTTQTQWHPSWHLPVLITEAGRTTAYTYDASGNKLSETITDTVGNTSRTVRWSYNSQGLVASMTDARGKVWTYDYDNLGNTTKVANPLGHTTQYSYNGAGQITQITDPNGVITANTYDARQRLLSTTVAGQSTTYTYDAMGQMTRATRPDASWTGFEYDAAHRLTAVVDNLGNRVDYTLDNAGNRIAQQTKDPAGVLSRQITRMYDAVGRLQKTAGLE</sequence>
<dbReference type="PANTHER" id="PTHR32305">
    <property type="match status" value="1"/>
</dbReference>
<dbReference type="SUPFAM" id="SSF117289">
    <property type="entry name" value="Nucleoporin domain"/>
    <property type="match status" value="1"/>
</dbReference>
<proteinExistence type="predicted"/>
<organism evidence="3 4">
    <name type="scientific">Paracidovorax anthurii</name>
    <dbReference type="NCBI Taxonomy" id="78229"/>
    <lineage>
        <taxon>Bacteria</taxon>
        <taxon>Pseudomonadati</taxon>
        <taxon>Pseudomonadota</taxon>
        <taxon>Betaproteobacteria</taxon>
        <taxon>Burkholderiales</taxon>
        <taxon>Comamonadaceae</taxon>
        <taxon>Paracidovorax</taxon>
    </lineage>
</organism>
<keyword evidence="1" id="KW-0677">Repeat</keyword>
<reference evidence="3 4" key="1">
    <citation type="submission" date="2018-06" db="EMBL/GenBank/DDBJ databases">
        <title>Genomic Encyclopedia of Archaeal and Bacterial Type Strains, Phase II (KMG-II): from individual species to whole genera.</title>
        <authorList>
            <person name="Goeker M."/>
        </authorList>
    </citation>
    <scope>NUCLEOTIDE SEQUENCE [LARGE SCALE GENOMIC DNA]</scope>
    <source>
        <strain evidence="3 4">CFPB 3232</strain>
    </source>
</reference>
<name>A0A328YS73_9BURK</name>
<dbReference type="Pfam" id="PF05593">
    <property type="entry name" value="RHS_repeat"/>
    <property type="match status" value="3"/>
</dbReference>
<evidence type="ECO:0000259" key="2">
    <source>
        <dbReference type="Pfam" id="PF25023"/>
    </source>
</evidence>
<comment type="caution">
    <text evidence="3">The sequence shown here is derived from an EMBL/GenBank/DDBJ whole genome shotgun (WGS) entry which is preliminary data.</text>
</comment>
<dbReference type="Gene3D" id="2.180.10.10">
    <property type="entry name" value="RHS repeat-associated core"/>
    <property type="match status" value="2"/>
</dbReference>
<dbReference type="InterPro" id="IPR056823">
    <property type="entry name" value="TEN-like_YD-shell"/>
</dbReference>
<feature type="domain" description="Teneurin-like YD-shell" evidence="2">
    <location>
        <begin position="56"/>
        <end position="192"/>
    </location>
</feature>